<reference evidence="1 2" key="1">
    <citation type="journal article" date="2024" name="Plant Biotechnol. J.">
        <title>Genome and CRISPR/Cas9 system of a widespread forest tree (Populus alba) in the world.</title>
        <authorList>
            <person name="Liu Y.J."/>
            <person name="Jiang P.F."/>
            <person name="Han X.M."/>
            <person name="Li X.Y."/>
            <person name="Wang H.M."/>
            <person name="Wang Y.J."/>
            <person name="Wang X.X."/>
            <person name="Zeng Q.Y."/>
        </authorList>
    </citation>
    <scope>NUCLEOTIDE SEQUENCE [LARGE SCALE GENOMIC DNA]</scope>
    <source>
        <strain evidence="2">cv. PAL-ZL1</strain>
    </source>
</reference>
<name>A0ACC4BGV7_POPAL</name>
<dbReference type="EMBL" id="RCHU02000010">
    <property type="protein sequence ID" value="KAL3577769.1"/>
    <property type="molecule type" value="Genomic_DNA"/>
</dbReference>
<protein>
    <submittedName>
        <fullName evidence="1">Uncharacterized protein</fullName>
    </submittedName>
</protein>
<dbReference type="Proteomes" id="UP000309997">
    <property type="component" value="Unassembled WGS sequence"/>
</dbReference>
<evidence type="ECO:0000313" key="2">
    <source>
        <dbReference type="Proteomes" id="UP000309997"/>
    </source>
</evidence>
<comment type="caution">
    <text evidence="1">The sequence shown here is derived from an EMBL/GenBank/DDBJ whole genome shotgun (WGS) entry which is preliminary data.</text>
</comment>
<accession>A0ACC4BGV7</accession>
<proteinExistence type="predicted"/>
<organism evidence="1 2">
    <name type="scientific">Populus alba</name>
    <name type="common">White poplar</name>
    <dbReference type="NCBI Taxonomy" id="43335"/>
    <lineage>
        <taxon>Eukaryota</taxon>
        <taxon>Viridiplantae</taxon>
        <taxon>Streptophyta</taxon>
        <taxon>Embryophyta</taxon>
        <taxon>Tracheophyta</taxon>
        <taxon>Spermatophyta</taxon>
        <taxon>Magnoliopsida</taxon>
        <taxon>eudicotyledons</taxon>
        <taxon>Gunneridae</taxon>
        <taxon>Pentapetalae</taxon>
        <taxon>rosids</taxon>
        <taxon>fabids</taxon>
        <taxon>Malpighiales</taxon>
        <taxon>Salicaceae</taxon>
        <taxon>Saliceae</taxon>
        <taxon>Populus</taxon>
    </lineage>
</organism>
<sequence>MIGHCHSNSSLNKYCLDQGFPVCKESSEIYPGSESDGCKSKNLVTERNRRTRIETGLFSLSARGPKISKMDKAAILGDAIDYISELLKDVKNLWDEIRMLKKRNAERAAWS</sequence>
<gene>
    <name evidence="1" type="ORF">D5086_019273</name>
</gene>
<keyword evidence="2" id="KW-1185">Reference proteome</keyword>
<evidence type="ECO:0000313" key="1">
    <source>
        <dbReference type="EMBL" id="KAL3577769.1"/>
    </source>
</evidence>